<keyword evidence="2" id="KW-1185">Reference proteome</keyword>
<dbReference type="EMBL" id="BAAALY010000016">
    <property type="protein sequence ID" value="GAA1558128.1"/>
    <property type="molecule type" value="Genomic_DNA"/>
</dbReference>
<evidence type="ECO:0000313" key="2">
    <source>
        <dbReference type="Proteomes" id="UP001501791"/>
    </source>
</evidence>
<sequence length="108" mass="12048">MLRGVVQDRCFLSPHAGHRPAHVQEADGLDGAFAAQQPTDGAVGGLDHHREHHAGRPLIGGVVSQSNHDRVLPLTRHYQRRCTRHRDETFPFARPRRKLGGEAQAFHL</sequence>
<reference evidence="2" key="1">
    <citation type="journal article" date="2019" name="Int. J. Syst. Evol. Microbiol.">
        <title>The Global Catalogue of Microorganisms (GCM) 10K type strain sequencing project: providing services to taxonomists for standard genome sequencing and annotation.</title>
        <authorList>
            <consortium name="The Broad Institute Genomics Platform"/>
            <consortium name="The Broad Institute Genome Sequencing Center for Infectious Disease"/>
            <person name="Wu L."/>
            <person name="Ma J."/>
        </authorList>
    </citation>
    <scope>NUCLEOTIDE SEQUENCE [LARGE SCALE GENOMIC DNA]</scope>
    <source>
        <strain evidence="2">JCM 13319</strain>
    </source>
</reference>
<proteinExistence type="predicted"/>
<name>A0ABP4NBL4_9MICO</name>
<gene>
    <name evidence="1" type="ORF">GCM10009691_35280</name>
</gene>
<protein>
    <submittedName>
        <fullName evidence="1">Uncharacterized protein</fullName>
    </submittedName>
</protein>
<dbReference type="Proteomes" id="UP001501791">
    <property type="component" value="Unassembled WGS sequence"/>
</dbReference>
<accession>A0ABP4NBL4</accession>
<organism evidence="1 2">
    <name type="scientific">Brevibacterium picturae</name>
    <dbReference type="NCBI Taxonomy" id="260553"/>
    <lineage>
        <taxon>Bacteria</taxon>
        <taxon>Bacillati</taxon>
        <taxon>Actinomycetota</taxon>
        <taxon>Actinomycetes</taxon>
        <taxon>Micrococcales</taxon>
        <taxon>Brevibacteriaceae</taxon>
        <taxon>Brevibacterium</taxon>
    </lineage>
</organism>
<evidence type="ECO:0000313" key="1">
    <source>
        <dbReference type="EMBL" id="GAA1558128.1"/>
    </source>
</evidence>
<comment type="caution">
    <text evidence="1">The sequence shown here is derived from an EMBL/GenBank/DDBJ whole genome shotgun (WGS) entry which is preliminary data.</text>
</comment>